<feature type="domain" description="Aspartyl/Glutamyl-tRNA(Gln) amidotransferase subunit B/E catalytic" evidence="10">
    <location>
        <begin position="1"/>
        <end position="57"/>
    </location>
</feature>
<name>A0A8J4U7X1_CLAMG</name>
<dbReference type="OrthoDB" id="1722066at2759"/>
<evidence type="ECO:0000256" key="8">
    <source>
        <dbReference type="ARBA" id="ARBA00047913"/>
    </source>
</evidence>
<dbReference type="GO" id="GO:0070681">
    <property type="term" value="P:glutaminyl-tRNAGln biosynthesis via transamidation"/>
    <property type="evidence" value="ECO:0007669"/>
    <property type="project" value="TreeGrafter"/>
</dbReference>
<comment type="subunit">
    <text evidence="1">Heterotrimer of A, B and C subunits.</text>
</comment>
<dbReference type="GO" id="GO:0030956">
    <property type="term" value="C:glutamyl-tRNA(Gln) amidotransferase complex"/>
    <property type="evidence" value="ECO:0007669"/>
    <property type="project" value="TreeGrafter"/>
</dbReference>
<dbReference type="EMBL" id="QNUK01000095">
    <property type="protein sequence ID" value="KAF5902203.1"/>
    <property type="molecule type" value="Genomic_DNA"/>
</dbReference>
<dbReference type="SUPFAM" id="SSF89095">
    <property type="entry name" value="GatB/YqeY motif"/>
    <property type="match status" value="1"/>
</dbReference>
<dbReference type="InterPro" id="IPR018027">
    <property type="entry name" value="Asn/Gln_amidotransferase"/>
</dbReference>
<evidence type="ECO:0000256" key="6">
    <source>
        <dbReference type="ARBA" id="ARBA00024799"/>
    </source>
</evidence>
<dbReference type="AlphaFoldDB" id="A0A8J4U7X1"/>
<sequence length="178" mass="19996">YEIQRQIEVLHSGGTVLNETRSFDSKTGTTVPMRDKEGLQDYRFMPEPNLPPLFVYEGVSSVPHGVDPAHMVVIDRLKAQIPELPGVKRTRLMEEYGILPEHSFTLVNEDGLMDFFERVVQRTNAEPKKLIGWVIKELMGNLHQQNLKVTQSPVSPEALAQLLNLLESGFISSSAAKV</sequence>
<proteinExistence type="predicted"/>
<feature type="non-terminal residue" evidence="11">
    <location>
        <position position="178"/>
    </location>
</feature>
<dbReference type="GO" id="GO:0005524">
    <property type="term" value="F:ATP binding"/>
    <property type="evidence" value="ECO:0007669"/>
    <property type="project" value="UniProtKB-KW"/>
</dbReference>
<evidence type="ECO:0000313" key="12">
    <source>
        <dbReference type="Proteomes" id="UP000727407"/>
    </source>
</evidence>
<keyword evidence="4" id="KW-0067">ATP-binding</keyword>
<evidence type="ECO:0000256" key="7">
    <source>
        <dbReference type="ARBA" id="ARBA00047380"/>
    </source>
</evidence>
<comment type="caution">
    <text evidence="11">The sequence shown here is derived from an EMBL/GenBank/DDBJ whole genome shotgun (WGS) entry which is preliminary data.</text>
</comment>
<evidence type="ECO:0000256" key="1">
    <source>
        <dbReference type="ARBA" id="ARBA00011123"/>
    </source>
</evidence>
<dbReference type="GO" id="GO:0032543">
    <property type="term" value="P:mitochondrial translation"/>
    <property type="evidence" value="ECO:0007669"/>
    <property type="project" value="TreeGrafter"/>
</dbReference>
<dbReference type="PANTHER" id="PTHR11659:SF0">
    <property type="entry name" value="GLUTAMYL-TRNA(GLN) AMIDOTRANSFERASE SUBUNIT B, MITOCHONDRIAL"/>
    <property type="match status" value="1"/>
</dbReference>
<dbReference type="Proteomes" id="UP000727407">
    <property type="component" value="Unassembled WGS sequence"/>
</dbReference>
<gene>
    <name evidence="11" type="primary">gatb</name>
    <name evidence="11" type="ORF">DAT39_008097</name>
</gene>
<keyword evidence="3" id="KW-0547">Nucleotide-binding</keyword>
<dbReference type="Gene3D" id="1.10.150.380">
    <property type="entry name" value="GatB domain, N-terminal subdomain"/>
    <property type="match status" value="1"/>
</dbReference>
<protein>
    <submittedName>
        <fullName evidence="11">Glutamyl-tRNA(Gln) amidotransferase subunit B, mitochondrial</fullName>
    </submittedName>
</protein>
<keyword evidence="12" id="KW-1185">Reference proteome</keyword>
<dbReference type="GO" id="GO:0005739">
    <property type="term" value="C:mitochondrion"/>
    <property type="evidence" value="ECO:0007669"/>
    <property type="project" value="TreeGrafter"/>
</dbReference>
<keyword evidence="5" id="KW-0648">Protein biosynthesis</keyword>
<evidence type="ECO:0000256" key="4">
    <source>
        <dbReference type="ARBA" id="ARBA00022840"/>
    </source>
</evidence>
<evidence type="ECO:0000259" key="10">
    <source>
        <dbReference type="Pfam" id="PF02934"/>
    </source>
</evidence>
<comment type="catalytic activity">
    <reaction evidence="8">
        <text>L-glutamyl-tRNA(Gln) + L-glutamine + ATP + H2O = L-glutaminyl-tRNA(Gln) + L-glutamate + ADP + phosphate + H(+)</text>
        <dbReference type="Rhea" id="RHEA:17521"/>
        <dbReference type="Rhea" id="RHEA-COMP:9681"/>
        <dbReference type="Rhea" id="RHEA-COMP:9684"/>
        <dbReference type="ChEBI" id="CHEBI:15377"/>
        <dbReference type="ChEBI" id="CHEBI:15378"/>
        <dbReference type="ChEBI" id="CHEBI:29985"/>
        <dbReference type="ChEBI" id="CHEBI:30616"/>
        <dbReference type="ChEBI" id="CHEBI:43474"/>
        <dbReference type="ChEBI" id="CHEBI:58359"/>
        <dbReference type="ChEBI" id="CHEBI:78520"/>
        <dbReference type="ChEBI" id="CHEBI:78521"/>
        <dbReference type="ChEBI" id="CHEBI:456216"/>
    </reaction>
</comment>
<evidence type="ECO:0000313" key="11">
    <source>
        <dbReference type="EMBL" id="KAF5902203.1"/>
    </source>
</evidence>
<dbReference type="InterPro" id="IPR006075">
    <property type="entry name" value="Asn/Gln-tRNA_Trfase_suB/E_cat"/>
</dbReference>
<dbReference type="InterPro" id="IPR017959">
    <property type="entry name" value="Asn/Gln-tRNA_amidoTrfase_suB/E"/>
</dbReference>
<accession>A0A8J4U7X1</accession>
<dbReference type="InterPro" id="IPR042114">
    <property type="entry name" value="GatB_C_1"/>
</dbReference>
<dbReference type="SUPFAM" id="SSF55931">
    <property type="entry name" value="Glutamine synthetase/guanido kinase"/>
    <property type="match status" value="1"/>
</dbReference>
<organism evidence="11 12">
    <name type="scientific">Clarias magur</name>
    <name type="common">Asian catfish</name>
    <name type="synonym">Macropteronotus magur</name>
    <dbReference type="NCBI Taxonomy" id="1594786"/>
    <lineage>
        <taxon>Eukaryota</taxon>
        <taxon>Metazoa</taxon>
        <taxon>Chordata</taxon>
        <taxon>Craniata</taxon>
        <taxon>Vertebrata</taxon>
        <taxon>Euteleostomi</taxon>
        <taxon>Actinopterygii</taxon>
        <taxon>Neopterygii</taxon>
        <taxon>Teleostei</taxon>
        <taxon>Ostariophysi</taxon>
        <taxon>Siluriformes</taxon>
        <taxon>Clariidae</taxon>
        <taxon>Clarias</taxon>
    </lineage>
</organism>
<reference evidence="11" key="1">
    <citation type="submission" date="2020-07" db="EMBL/GenBank/DDBJ databases">
        <title>Clarias magur genome sequencing, assembly and annotation.</title>
        <authorList>
            <person name="Kushwaha B."/>
            <person name="Kumar R."/>
            <person name="Das P."/>
            <person name="Joshi C.G."/>
            <person name="Kumar D."/>
            <person name="Nagpure N.S."/>
            <person name="Pandey M."/>
            <person name="Agarwal S."/>
            <person name="Srivastava S."/>
            <person name="Singh M."/>
            <person name="Sahoo L."/>
            <person name="Jayasankar P."/>
            <person name="Meher P.K."/>
            <person name="Koringa P.G."/>
            <person name="Iquebal M.A."/>
            <person name="Das S.P."/>
            <person name="Bit A."/>
            <person name="Patnaik S."/>
            <person name="Patel N."/>
            <person name="Shah T.M."/>
            <person name="Hinsu A."/>
            <person name="Jena J.K."/>
        </authorList>
    </citation>
    <scope>NUCLEOTIDE SEQUENCE</scope>
    <source>
        <strain evidence="11">CIFAMagur01</strain>
        <tissue evidence="11">Testis</tissue>
    </source>
</reference>
<feature type="non-terminal residue" evidence="11">
    <location>
        <position position="1"/>
    </location>
</feature>
<evidence type="ECO:0000256" key="5">
    <source>
        <dbReference type="ARBA" id="ARBA00022917"/>
    </source>
</evidence>
<dbReference type="InterPro" id="IPR003789">
    <property type="entry name" value="Asn/Gln_tRNA_amidoTrase-B-like"/>
</dbReference>
<comment type="function">
    <text evidence="6">Allows the formation of correctly charged Asn-tRNA(Asn) or Gln-tRNA(Gln) through the transamidation of misacylated Asp-tRNA(Asn) or Glu-tRNA(Gln) in organisms which lack either or both of asparaginyl-tRNA or glutaminyl-tRNA synthetases. The reaction takes place in the presence of glutamine and ATP through an activated phospho-Asp-tRNA(Asn) or phospho-Glu-tRNA(Gln).</text>
</comment>
<comment type="catalytic activity">
    <reaction evidence="7">
        <text>L-aspartyl-tRNA(Asn) + L-glutamine + ATP + H2O = L-asparaginyl-tRNA(Asn) + L-glutamate + ADP + phosphate + 2 H(+)</text>
        <dbReference type="Rhea" id="RHEA:14513"/>
        <dbReference type="Rhea" id="RHEA-COMP:9674"/>
        <dbReference type="Rhea" id="RHEA-COMP:9677"/>
        <dbReference type="ChEBI" id="CHEBI:15377"/>
        <dbReference type="ChEBI" id="CHEBI:15378"/>
        <dbReference type="ChEBI" id="CHEBI:29985"/>
        <dbReference type="ChEBI" id="CHEBI:30616"/>
        <dbReference type="ChEBI" id="CHEBI:43474"/>
        <dbReference type="ChEBI" id="CHEBI:58359"/>
        <dbReference type="ChEBI" id="CHEBI:78515"/>
        <dbReference type="ChEBI" id="CHEBI:78516"/>
        <dbReference type="ChEBI" id="CHEBI:456216"/>
    </reaction>
</comment>
<dbReference type="PANTHER" id="PTHR11659">
    <property type="entry name" value="GLUTAMYL-TRNA GLN AMIDOTRANSFERASE SUBUNIT B MITOCHONDRIAL AND PROKARYOTIC PET112-RELATED"/>
    <property type="match status" value="1"/>
</dbReference>
<dbReference type="InterPro" id="IPR014746">
    <property type="entry name" value="Gln_synth/guanido_kin_cat_dom"/>
</dbReference>
<evidence type="ECO:0000259" key="9">
    <source>
        <dbReference type="Pfam" id="PF02637"/>
    </source>
</evidence>
<evidence type="ECO:0000256" key="2">
    <source>
        <dbReference type="ARBA" id="ARBA00022598"/>
    </source>
</evidence>
<feature type="domain" description="Asn/Gln amidotransferase" evidence="9">
    <location>
        <begin position="114"/>
        <end position="177"/>
    </location>
</feature>
<dbReference type="Pfam" id="PF02637">
    <property type="entry name" value="GatB_Yqey"/>
    <property type="match status" value="1"/>
</dbReference>
<dbReference type="GO" id="GO:0050567">
    <property type="term" value="F:glutaminyl-tRNA synthase (glutamine-hydrolyzing) activity"/>
    <property type="evidence" value="ECO:0007669"/>
    <property type="project" value="TreeGrafter"/>
</dbReference>
<keyword evidence="2" id="KW-0436">Ligase</keyword>
<evidence type="ECO:0000256" key="3">
    <source>
        <dbReference type="ARBA" id="ARBA00022741"/>
    </source>
</evidence>
<dbReference type="Pfam" id="PF02934">
    <property type="entry name" value="GatB_N"/>
    <property type="match status" value="1"/>
</dbReference>